<keyword evidence="3" id="KW-1185">Reference proteome</keyword>
<protein>
    <submittedName>
        <fullName evidence="2">Uncharacterized protein</fullName>
    </submittedName>
</protein>
<evidence type="ECO:0000313" key="3">
    <source>
        <dbReference type="Proteomes" id="UP001374584"/>
    </source>
</evidence>
<feature type="region of interest" description="Disordered" evidence="1">
    <location>
        <begin position="1"/>
        <end position="28"/>
    </location>
</feature>
<comment type="caution">
    <text evidence="2">The sequence shown here is derived from an EMBL/GenBank/DDBJ whole genome shotgun (WGS) entry which is preliminary data.</text>
</comment>
<proteinExistence type="predicted"/>
<accession>A0AAN9MHC0</accession>
<sequence length="173" mass="19827">MHDCAVQGRLKEKRHGDLRVPKKGQRKSQRYIESKGHFDIDKCIKGDRKKKKLDYHKFSLSKANNITMMPLTNSRFIIPHITSSITQTSLLTPFCAVSPHSLATAATKLQIQITLETIYEEEDDEKETRLETPASPSPTTILPNACKDLFKLPLRIMYVVVPRWISAVNQPYY</sequence>
<organism evidence="2 3">
    <name type="scientific">Phaseolus coccineus</name>
    <name type="common">Scarlet runner bean</name>
    <name type="synonym">Phaseolus multiflorus</name>
    <dbReference type="NCBI Taxonomy" id="3886"/>
    <lineage>
        <taxon>Eukaryota</taxon>
        <taxon>Viridiplantae</taxon>
        <taxon>Streptophyta</taxon>
        <taxon>Embryophyta</taxon>
        <taxon>Tracheophyta</taxon>
        <taxon>Spermatophyta</taxon>
        <taxon>Magnoliopsida</taxon>
        <taxon>eudicotyledons</taxon>
        <taxon>Gunneridae</taxon>
        <taxon>Pentapetalae</taxon>
        <taxon>rosids</taxon>
        <taxon>fabids</taxon>
        <taxon>Fabales</taxon>
        <taxon>Fabaceae</taxon>
        <taxon>Papilionoideae</taxon>
        <taxon>50 kb inversion clade</taxon>
        <taxon>NPAAA clade</taxon>
        <taxon>indigoferoid/millettioid clade</taxon>
        <taxon>Phaseoleae</taxon>
        <taxon>Phaseolus</taxon>
    </lineage>
</organism>
<dbReference type="AlphaFoldDB" id="A0AAN9MHC0"/>
<evidence type="ECO:0000313" key="2">
    <source>
        <dbReference type="EMBL" id="KAK7354447.1"/>
    </source>
</evidence>
<dbReference type="EMBL" id="JAYMYR010000007">
    <property type="protein sequence ID" value="KAK7354447.1"/>
    <property type="molecule type" value="Genomic_DNA"/>
</dbReference>
<evidence type="ECO:0000256" key="1">
    <source>
        <dbReference type="SAM" id="MobiDB-lite"/>
    </source>
</evidence>
<gene>
    <name evidence="2" type="ORF">VNO80_19911</name>
</gene>
<name>A0AAN9MHC0_PHACN</name>
<dbReference type="Proteomes" id="UP001374584">
    <property type="component" value="Unassembled WGS sequence"/>
</dbReference>
<reference evidence="2 3" key="1">
    <citation type="submission" date="2024-01" db="EMBL/GenBank/DDBJ databases">
        <title>The genomes of 5 underutilized Papilionoideae crops provide insights into root nodulation and disease resistanc.</title>
        <authorList>
            <person name="Jiang F."/>
        </authorList>
    </citation>
    <scope>NUCLEOTIDE SEQUENCE [LARGE SCALE GENOMIC DNA]</scope>
    <source>
        <strain evidence="2">JINMINGXINNONG_FW02</strain>
        <tissue evidence="2">Leaves</tissue>
    </source>
</reference>